<evidence type="ECO:0000256" key="1">
    <source>
        <dbReference type="ARBA" id="ARBA00007623"/>
    </source>
</evidence>
<dbReference type="VEuPathDB" id="VectorBase:ISCP_033167"/>
<feature type="active site" evidence="5">
    <location>
        <position position="97"/>
    </location>
</feature>
<dbReference type="Gene3D" id="2.60.40.150">
    <property type="entry name" value="C2 domain"/>
    <property type="match status" value="1"/>
</dbReference>
<evidence type="ECO:0000256" key="5">
    <source>
        <dbReference type="PIRSR" id="PIRSR622684-1"/>
    </source>
</evidence>
<evidence type="ECO:0000313" key="11">
    <source>
        <dbReference type="Proteomes" id="UP000001555"/>
    </source>
</evidence>
<evidence type="ECO:0007829" key="12">
    <source>
        <dbReference type="PeptideAtlas" id="B7PEU5"/>
    </source>
</evidence>
<keyword evidence="2 9" id="KW-0645">Protease</keyword>
<dbReference type="PRINTS" id="PR00704">
    <property type="entry name" value="CALPAIN"/>
</dbReference>
<dbReference type="SUPFAM" id="SSF54001">
    <property type="entry name" value="Cysteine proteinases"/>
    <property type="match status" value="1"/>
</dbReference>
<keyword evidence="11" id="KW-1185">Reference proteome</keyword>
<dbReference type="InterPro" id="IPR038765">
    <property type="entry name" value="Papain-like_cys_pep_sf"/>
</dbReference>
<dbReference type="CDD" id="cd00214">
    <property type="entry name" value="Calpain_III"/>
    <property type="match status" value="1"/>
</dbReference>
<sequence length="463" mass="51911">MQVVPDHKEQEWSQKRPYAGIFRFCFWAFGHWTDVVVDDRLPTRDGRLLGCRSRAKGEFWGPLLEKAYAKWVPLCLSAVDQLEEMGERTERGLLKGHAYAVTGARSVELGRGGLATLLGGSGQRLSMVRLRSPWLSGAWTGPFGQGMTLEDFVGSFTDMSICHLVRSGWFQLGRTLVEQSFFGEWTVGERGTPLDRAGGCINHRDSFLRNPQYRLDVTGDEGMLLVYLLQSNLTEQEGLGENMVIGFHIMQVEVNRLFRVHVLKPKACSSEYVRSRGVFLECSLKRGRYVLLPTTFEPGLPGRFLLRLFSERSLDAKELLKDVPSAKLLPCQSTPCLATIVRIIGAKNLEKQDLFGTADPYCVVMCEGQSVRSGICHETLDPVWNLSAIFYRKDSSSAIKIQVWSSNVMMDTYMAKAYVEAPPHTDHVLREVPLVGHKKRTDDGARLGTITLELTTTDDLLAV</sequence>
<evidence type="ECO:0000259" key="8">
    <source>
        <dbReference type="PROSITE" id="PS50203"/>
    </source>
</evidence>
<dbReference type="GO" id="GO:0004198">
    <property type="term" value="F:calcium-dependent cysteine-type endopeptidase activity"/>
    <property type="evidence" value="ECO:0007669"/>
    <property type="project" value="UniProtKB-EC"/>
</dbReference>
<dbReference type="InterPro" id="IPR036213">
    <property type="entry name" value="Calpain_III_sf"/>
</dbReference>
<dbReference type="EMBL" id="ABJB010287226">
    <property type="status" value="NOT_ANNOTATED_CDS"/>
    <property type="molecule type" value="Genomic_DNA"/>
</dbReference>
<dbReference type="HOGENOM" id="CLU_010982_3_2_1"/>
<gene>
    <name evidence="9" type="ORF">IscW_ISCW017819</name>
</gene>
<name>B7PEU5_IXOSC</name>
<dbReference type="PROSITE" id="PS50203">
    <property type="entry name" value="CALPAIN_CAT"/>
    <property type="match status" value="1"/>
</dbReference>
<dbReference type="SUPFAM" id="SSF49562">
    <property type="entry name" value="C2 domain (Calcium/lipid-binding domain, CaLB)"/>
    <property type="match status" value="1"/>
</dbReference>
<dbReference type="EnsemblMetazoa" id="ISCW017819-RA">
    <property type="protein sequence ID" value="ISCW017819-PA"/>
    <property type="gene ID" value="ISCW017819"/>
</dbReference>
<dbReference type="GO" id="GO:0006508">
    <property type="term" value="P:proteolysis"/>
    <property type="evidence" value="ECO:0007669"/>
    <property type="project" value="UniProtKB-KW"/>
</dbReference>
<dbReference type="MEROPS" id="C02.A05"/>
<feature type="domain" description="Calpain catalytic" evidence="8">
    <location>
        <begin position="1"/>
        <end position="181"/>
    </location>
</feature>
<dbReference type="SMART" id="SM00239">
    <property type="entry name" value="C2"/>
    <property type="match status" value="1"/>
</dbReference>
<dbReference type="PANTHER" id="PTHR10183">
    <property type="entry name" value="CALPAIN"/>
    <property type="match status" value="1"/>
</dbReference>
<reference evidence="9 11" key="1">
    <citation type="submission" date="2008-03" db="EMBL/GenBank/DDBJ databases">
        <title>Annotation of Ixodes scapularis.</title>
        <authorList>
            <consortium name="Ixodes scapularis Genome Project Consortium"/>
            <person name="Caler E."/>
            <person name="Hannick L.I."/>
            <person name="Bidwell S."/>
            <person name="Joardar V."/>
            <person name="Thiagarajan M."/>
            <person name="Amedeo P."/>
            <person name="Galinsky K.J."/>
            <person name="Schobel S."/>
            <person name="Inman J."/>
            <person name="Hostetler J."/>
            <person name="Miller J."/>
            <person name="Hammond M."/>
            <person name="Megy K."/>
            <person name="Lawson D."/>
            <person name="Kodira C."/>
            <person name="Sutton G."/>
            <person name="Meyer J."/>
            <person name="Hill C.A."/>
            <person name="Birren B."/>
            <person name="Nene V."/>
            <person name="Collins F."/>
            <person name="Alarcon-Chaidez F."/>
            <person name="Wikel S."/>
            <person name="Strausberg R."/>
        </authorList>
    </citation>
    <scope>NUCLEOTIDE SEQUENCE [LARGE SCALE GENOMIC DNA]</scope>
    <source>
        <strain evidence="11">Wikel</strain>
        <strain evidence="9">Wikel colony</strain>
    </source>
</reference>
<evidence type="ECO:0000256" key="6">
    <source>
        <dbReference type="PROSITE-ProRule" id="PRU00239"/>
    </source>
</evidence>
<dbReference type="InterPro" id="IPR035892">
    <property type="entry name" value="C2_domain_sf"/>
</dbReference>
<evidence type="ECO:0000313" key="10">
    <source>
        <dbReference type="EnsemblMetazoa" id="ISCW017819-PA"/>
    </source>
</evidence>
<dbReference type="EMBL" id="DS698177">
    <property type="protein sequence ID" value="EEC05117.1"/>
    <property type="molecule type" value="Genomic_DNA"/>
</dbReference>
<keyword evidence="3 9" id="KW-0378">Hydrolase</keyword>
<dbReference type="VEuPathDB" id="VectorBase:ISCW017819"/>
<reference evidence="10" key="2">
    <citation type="submission" date="2020-05" db="UniProtKB">
        <authorList>
            <consortium name="EnsemblMetazoa"/>
        </authorList>
    </citation>
    <scope>IDENTIFICATION</scope>
    <source>
        <strain evidence="10">wikel</strain>
    </source>
</reference>
<dbReference type="Gene3D" id="3.90.70.10">
    <property type="entry name" value="Cysteine proteinases"/>
    <property type="match status" value="1"/>
</dbReference>
<comment type="similarity">
    <text evidence="1">Belongs to the peptidase C2 family.</text>
</comment>
<organism>
    <name type="scientific">Ixodes scapularis</name>
    <name type="common">Black-legged tick</name>
    <name type="synonym">Deer tick</name>
    <dbReference type="NCBI Taxonomy" id="6945"/>
    <lineage>
        <taxon>Eukaryota</taxon>
        <taxon>Metazoa</taxon>
        <taxon>Ecdysozoa</taxon>
        <taxon>Arthropoda</taxon>
        <taxon>Chelicerata</taxon>
        <taxon>Arachnida</taxon>
        <taxon>Acari</taxon>
        <taxon>Parasitiformes</taxon>
        <taxon>Ixodida</taxon>
        <taxon>Ixodoidea</taxon>
        <taxon>Ixodidae</taxon>
        <taxon>Ixodinae</taxon>
        <taxon>Ixodes</taxon>
    </lineage>
</organism>
<dbReference type="Pfam" id="PF00648">
    <property type="entry name" value="Peptidase_C2"/>
    <property type="match status" value="2"/>
</dbReference>
<dbReference type="Gene3D" id="2.60.120.380">
    <property type="match status" value="1"/>
</dbReference>
<dbReference type="InterPro" id="IPR022684">
    <property type="entry name" value="Calpain_cysteine_protease"/>
</dbReference>
<evidence type="ECO:0000256" key="2">
    <source>
        <dbReference type="ARBA" id="ARBA00022670"/>
    </source>
</evidence>
<dbReference type="Proteomes" id="UP000001555">
    <property type="component" value="Unassembled WGS sequence"/>
</dbReference>
<protein>
    <submittedName>
        <fullName evidence="9 10">Calcium-dependent cysteine protease, putative</fullName>
        <ecNumber evidence="9">3.4.22.52</ecNumber>
    </submittedName>
</protein>
<dbReference type="InterPro" id="IPR022683">
    <property type="entry name" value="Calpain_III"/>
</dbReference>
<evidence type="ECO:0000256" key="4">
    <source>
        <dbReference type="ARBA" id="ARBA00022807"/>
    </source>
</evidence>
<evidence type="ECO:0000259" key="7">
    <source>
        <dbReference type="PROSITE" id="PS50004"/>
    </source>
</evidence>
<dbReference type="InterPro" id="IPR033883">
    <property type="entry name" value="C2_III"/>
</dbReference>
<dbReference type="InterPro" id="IPR022682">
    <property type="entry name" value="Calpain_domain_III"/>
</dbReference>
<dbReference type="InterPro" id="IPR001300">
    <property type="entry name" value="Peptidase_C2_calpain_cat"/>
</dbReference>
<keyword evidence="12" id="KW-1267">Proteomics identification</keyword>
<dbReference type="PaxDb" id="6945-B7PEU5"/>
<comment type="caution">
    <text evidence="6">Lacks conserved residue(s) required for the propagation of feature annotation.</text>
</comment>
<dbReference type="PROSITE" id="PS50004">
    <property type="entry name" value="C2"/>
    <property type="match status" value="1"/>
</dbReference>
<dbReference type="OrthoDB" id="424753at2759"/>
<dbReference type="InParanoid" id="B7PEU5"/>
<dbReference type="AlphaFoldDB" id="B7PEU5"/>
<accession>B7PEU5</accession>
<dbReference type="VEuPathDB" id="VectorBase:ISCI017819"/>
<dbReference type="SMART" id="SM00720">
    <property type="entry name" value="calpain_III"/>
    <property type="match status" value="1"/>
</dbReference>
<dbReference type="Pfam" id="PF00168">
    <property type="entry name" value="C2"/>
    <property type="match status" value="1"/>
</dbReference>
<dbReference type="Pfam" id="PF01067">
    <property type="entry name" value="Calpain_III"/>
    <property type="match status" value="1"/>
</dbReference>
<feature type="domain" description="C2" evidence="7">
    <location>
        <begin position="320"/>
        <end position="436"/>
    </location>
</feature>
<keyword evidence="4" id="KW-0788">Thiol protease</keyword>
<dbReference type="SMART" id="SM00230">
    <property type="entry name" value="CysPc"/>
    <property type="match status" value="1"/>
</dbReference>
<evidence type="ECO:0000313" key="9">
    <source>
        <dbReference type="EMBL" id="EEC05117.1"/>
    </source>
</evidence>
<dbReference type="EMBL" id="ABJB011055585">
    <property type="status" value="NOT_ANNOTATED_CDS"/>
    <property type="molecule type" value="Genomic_DNA"/>
</dbReference>
<dbReference type="EC" id="3.4.22.52" evidence="9"/>
<proteinExistence type="evidence at protein level"/>
<dbReference type="CDD" id="cd04046">
    <property type="entry name" value="C2_Calpain"/>
    <property type="match status" value="1"/>
</dbReference>
<dbReference type="PANTHER" id="PTHR10183:SF379">
    <property type="entry name" value="CALPAIN-5"/>
    <property type="match status" value="1"/>
</dbReference>
<dbReference type="InterPro" id="IPR033884">
    <property type="entry name" value="C2_Calpain"/>
</dbReference>
<evidence type="ECO:0000256" key="3">
    <source>
        <dbReference type="ARBA" id="ARBA00022801"/>
    </source>
</evidence>
<dbReference type="InterPro" id="IPR000008">
    <property type="entry name" value="C2_dom"/>
</dbReference>
<dbReference type="SUPFAM" id="SSF49758">
    <property type="entry name" value="Calpain large subunit, middle domain (domain III)"/>
    <property type="match status" value="1"/>
</dbReference>